<keyword evidence="3" id="KW-1185">Reference proteome</keyword>
<evidence type="ECO:0000313" key="3">
    <source>
        <dbReference type="Proteomes" id="UP000887013"/>
    </source>
</evidence>
<evidence type="ECO:0000256" key="1">
    <source>
        <dbReference type="SAM" id="MobiDB-lite"/>
    </source>
</evidence>
<organism evidence="2 3">
    <name type="scientific">Nephila pilipes</name>
    <name type="common">Giant wood spider</name>
    <name type="synonym">Nephila maculata</name>
    <dbReference type="NCBI Taxonomy" id="299642"/>
    <lineage>
        <taxon>Eukaryota</taxon>
        <taxon>Metazoa</taxon>
        <taxon>Ecdysozoa</taxon>
        <taxon>Arthropoda</taxon>
        <taxon>Chelicerata</taxon>
        <taxon>Arachnida</taxon>
        <taxon>Araneae</taxon>
        <taxon>Araneomorphae</taxon>
        <taxon>Entelegynae</taxon>
        <taxon>Araneoidea</taxon>
        <taxon>Nephilidae</taxon>
        <taxon>Nephila</taxon>
    </lineage>
</organism>
<feature type="compositionally biased region" description="Polar residues" evidence="1">
    <location>
        <begin position="8"/>
        <end position="17"/>
    </location>
</feature>
<evidence type="ECO:0000313" key="2">
    <source>
        <dbReference type="EMBL" id="GFT94044.1"/>
    </source>
</evidence>
<comment type="caution">
    <text evidence="2">The sequence shown here is derived from an EMBL/GenBank/DDBJ whole genome shotgun (WGS) entry which is preliminary data.</text>
</comment>
<reference evidence="2" key="1">
    <citation type="submission" date="2020-08" db="EMBL/GenBank/DDBJ databases">
        <title>Multicomponent nature underlies the extraordinary mechanical properties of spider dragline silk.</title>
        <authorList>
            <person name="Kono N."/>
            <person name="Nakamura H."/>
            <person name="Mori M."/>
            <person name="Yoshida Y."/>
            <person name="Ohtoshi R."/>
            <person name="Malay A.D."/>
            <person name="Moran D.A.P."/>
            <person name="Tomita M."/>
            <person name="Numata K."/>
            <person name="Arakawa K."/>
        </authorList>
    </citation>
    <scope>NUCLEOTIDE SEQUENCE</scope>
</reference>
<dbReference type="OrthoDB" id="8063408at2759"/>
<feature type="compositionally biased region" description="Acidic residues" evidence="1">
    <location>
        <begin position="40"/>
        <end position="49"/>
    </location>
</feature>
<dbReference type="EMBL" id="BMAW01121462">
    <property type="protein sequence ID" value="GFT94044.1"/>
    <property type="molecule type" value="Genomic_DNA"/>
</dbReference>
<dbReference type="AlphaFoldDB" id="A0A8X6Q168"/>
<accession>A0A8X6Q168</accession>
<name>A0A8X6Q168_NEPPI</name>
<protein>
    <submittedName>
        <fullName evidence="2">Uncharacterized protein</fullName>
    </submittedName>
</protein>
<sequence>MEAKTSEQKISCPNLDSTIRPVSHRSEISVSQPPSNLDDILSESEDEDTLPPQDESSSDFSVDEKPQLFSQDDLNDLIRDIGFSRDAAKLLILRGEPIVTWGVILMRHRHRMKEFT</sequence>
<dbReference type="Proteomes" id="UP000887013">
    <property type="component" value="Unassembled WGS sequence"/>
</dbReference>
<feature type="region of interest" description="Disordered" evidence="1">
    <location>
        <begin position="1"/>
        <end position="67"/>
    </location>
</feature>
<gene>
    <name evidence="2" type="primary">B7P43_G16760</name>
    <name evidence="2" type="ORF">NPIL_51581</name>
</gene>
<proteinExistence type="predicted"/>